<dbReference type="PROSITE" id="PS00027">
    <property type="entry name" value="HOMEOBOX_1"/>
    <property type="match status" value="1"/>
</dbReference>
<gene>
    <name evidence="9" type="primary">Trox-2</name>
</gene>
<dbReference type="InterPro" id="IPR017970">
    <property type="entry name" value="Homeobox_CS"/>
</dbReference>
<evidence type="ECO:0000259" key="7">
    <source>
        <dbReference type="PROSITE" id="PS50071"/>
    </source>
</evidence>
<evidence type="ECO:0000256" key="1">
    <source>
        <dbReference type="ARBA" id="ARBA00023125"/>
    </source>
</evidence>
<reference evidence="9" key="1">
    <citation type="journal article" date="2004" name="Dev. Genes Evol.">
        <title>The Trox-2 Hox/ParaHox gene of Trichoplax (Placozoa) marks an epithelial boundary.</title>
        <authorList>
            <person name="Jakob W."/>
            <person name="Sagasser S."/>
            <person name="Dellaporta S."/>
            <person name="Holland P."/>
            <person name="Kuhn K."/>
            <person name="Schierwater B."/>
        </authorList>
    </citation>
    <scope>NUCLEOTIDE SEQUENCE</scope>
</reference>
<evidence type="ECO:0000256" key="5">
    <source>
        <dbReference type="RuleBase" id="RU000682"/>
    </source>
</evidence>
<sequence>MANTSFKIESLIGPGNPTNAIINGSSMMAPFYLPSNYHSWPHDSNPNYSSCQVCIPNSTVTWPVLVKPSPIVDPAIYHQQQYRLDNHHHQSLPAFQGIQNTDTQQHPDLASDKTSMKSTSHSSRTKRIRTAYTSMQLLELEKEFNSSRYLSRLRRIEIANMLNLSEKQVKIWFQNRRVKWKKDNKLDGQDHDENESKGSPDQYPLSDSEEELSNR</sequence>
<organism evidence="8">
    <name type="scientific">Trichoplax adhaerens</name>
    <name type="common">Trichoplax reptans</name>
    <dbReference type="NCBI Taxonomy" id="10228"/>
    <lineage>
        <taxon>Eukaryota</taxon>
        <taxon>Metazoa</taxon>
        <taxon>Placozoa</taxon>
        <taxon>Uniplacotomia</taxon>
        <taxon>Trichoplacea</taxon>
        <taxon>Trichoplacidae</taxon>
        <taxon>Trichoplax</taxon>
    </lineage>
</organism>
<dbReference type="SUPFAM" id="SSF46689">
    <property type="entry name" value="Homeodomain-like"/>
    <property type="match status" value="1"/>
</dbReference>
<dbReference type="GO" id="GO:0000981">
    <property type="term" value="F:DNA-binding transcription factor activity, RNA polymerase II-specific"/>
    <property type="evidence" value="ECO:0007669"/>
    <property type="project" value="InterPro"/>
</dbReference>
<dbReference type="Pfam" id="PF00046">
    <property type="entry name" value="Homeodomain"/>
    <property type="match status" value="1"/>
</dbReference>
<feature type="region of interest" description="Disordered" evidence="6">
    <location>
        <begin position="183"/>
        <end position="215"/>
    </location>
</feature>
<accession>Q6VYH7</accession>
<dbReference type="AlphaFoldDB" id="Q6VYH7"/>
<feature type="region of interest" description="Disordered" evidence="6">
    <location>
        <begin position="102"/>
        <end position="126"/>
    </location>
</feature>
<comment type="subcellular location">
    <subcellularLocation>
        <location evidence="4 5">Nucleus</location>
    </subcellularLocation>
</comment>
<evidence type="ECO:0000256" key="4">
    <source>
        <dbReference type="PROSITE-ProRule" id="PRU00108"/>
    </source>
</evidence>
<keyword evidence="3 4" id="KW-0539">Nucleus</keyword>
<dbReference type="PANTHER" id="PTHR45664">
    <property type="entry name" value="PROTEIN ZERKNUELLT 1-RELATED"/>
    <property type="match status" value="1"/>
</dbReference>
<evidence type="ECO:0000256" key="3">
    <source>
        <dbReference type="ARBA" id="ARBA00023242"/>
    </source>
</evidence>
<feature type="DNA-binding region" description="Homeobox" evidence="4">
    <location>
        <begin position="125"/>
        <end position="184"/>
    </location>
</feature>
<evidence type="ECO:0000256" key="2">
    <source>
        <dbReference type="ARBA" id="ARBA00023155"/>
    </source>
</evidence>
<dbReference type="InterPro" id="IPR020479">
    <property type="entry name" value="HD_metazoa"/>
</dbReference>
<evidence type="ECO:0000313" key="8">
    <source>
        <dbReference type="EMBL" id="AAQ82695.1"/>
    </source>
</evidence>
<feature type="domain" description="Homeobox" evidence="7">
    <location>
        <begin position="123"/>
        <end position="183"/>
    </location>
</feature>
<keyword evidence="2 4" id="KW-0371">Homeobox</keyword>
<dbReference type="PROSITE" id="PS50071">
    <property type="entry name" value="HOMEOBOX_2"/>
    <property type="match status" value="1"/>
</dbReference>
<dbReference type="SMART" id="SM00389">
    <property type="entry name" value="HOX"/>
    <property type="match status" value="1"/>
</dbReference>
<name>Q6VYH7_TRIAD</name>
<dbReference type="HOGENOM" id="CLU_1284772_0_0_1"/>
<dbReference type="GO" id="GO:0045944">
    <property type="term" value="P:positive regulation of transcription by RNA polymerase II"/>
    <property type="evidence" value="ECO:0007669"/>
    <property type="project" value="UniProtKB-ARBA"/>
</dbReference>
<feature type="compositionally biased region" description="Basic and acidic residues" evidence="6">
    <location>
        <begin position="183"/>
        <end position="198"/>
    </location>
</feature>
<evidence type="ECO:0000313" key="9">
    <source>
        <dbReference type="EMBL" id="AAS54997.1"/>
    </source>
</evidence>
<protein>
    <submittedName>
        <fullName evidence="9">Hox/ParaHox protein</fullName>
    </submittedName>
    <submittedName>
        <fullName evidence="8">Trox-2 homeobox transcription factor</fullName>
    </submittedName>
</protein>
<dbReference type="EMBL" id="AY531880">
    <property type="protein sequence ID" value="AAS54997.1"/>
    <property type="molecule type" value="mRNA"/>
</dbReference>
<dbReference type="GO" id="GO:0043565">
    <property type="term" value="F:sequence-specific DNA binding"/>
    <property type="evidence" value="ECO:0007669"/>
    <property type="project" value="UniProtKB-ARBA"/>
</dbReference>
<dbReference type="Gene3D" id="1.10.10.60">
    <property type="entry name" value="Homeodomain-like"/>
    <property type="match status" value="1"/>
</dbReference>
<dbReference type="GO" id="GO:0005634">
    <property type="term" value="C:nucleus"/>
    <property type="evidence" value="ECO:0007669"/>
    <property type="project" value="UniProtKB-SubCell"/>
</dbReference>
<dbReference type="PRINTS" id="PR00024">
    <property type="entry name" value="HOMEOBOX"/>
</dbReference>
<dbReference type="InterPro" id="IPR001356">
    <property type="entry name" value="HD"/>
</dbReference>
<dbReference type="EMBL" id="AY319762">
    <property type="protein sequence ID" value="AAQ82695.1"/>
    <property type="molecule type" value="mRNA"/>
</dbReference>
<reference evidence="8" key="2">
    <citation type="journal article" date="2004" name="Gene Expr. Patterns">
        <title>Expression pattern of the homeobox gene Not in the basal metazoan Trichoplax adhaerens.</title>
        <authorList>
            <person name="Martinelli C."/>
            <person name="Spring J."/>
        </authorList>
    </citation>
    <scope>NUCLEOTIDE SEQUENCE</scope>
</reference>
<dbReference type="InterPro" id="IPR009057">
    <property type="entry name" value="Homeodomain-like_sf"/>
</dbReference>
<dbReference type="CDD" id="cd00086">
    <property type="entry name" value="homeodomain"/>
    <property type="match status" value="1"/>
</dbReference>
<keyword evidence="1 4" id="KW-0238">DNA-binding</keyword>
<dbReference type="PANTHER" id="PTHR45664:SF12">
    <property type="entry name" value="PANCREAS_DUODENUM HOMEOBOX PROTEIN 1"/>
    <property type="match status" value="1"/>
</dbReference>
<proteinExistence type="evidence at transcript level"/>
<evidence type="ECO:0000256" key="6">
    <source>
        <dbReference type="SAM" id="MobiDB-lite"/>
    </source>
</evidence>